<dbReference type="NCBIfam" id="TIGR01789">
    <property type="entry name" value="lycopene_cycl"/>
    <property type="match status" value="1"/>
</dbReference>
<sequence>MPSKTSCDIAIVGGGLAGSLIALALHARRPELDIRLIETSAVIGGDHVWSFFGSDVAAEHRWLVAPAVAHMWRGHDVAFPAHSRSLDGRYYAILSETLDRHVRATLPAKALMTERRVAALTRSSVVLAGGDRIRAQGVIDARGAADLSALDLGWQKFVGQELVLAEPHLRDRPMVMDATVAQQDGYRFVYALPFGEERVFVEDTYYSDTPGVDAMRLRGRIADYARARGWLVDHVAREETGVLPVCMGGDFERYWDMGGTQVPKAGMRAGLFHPTTGYSLPDAVRTAILIADMPDFAGEALHDRLFEHARDAWRSRGFYRLLNKMLFRAAEPDQRYRILERFYRLDPALISRFYAARSTGLDKLRILSGKPPVPIGRAIAAVREKRA</sequence>
<dbReference type="Gene3D" id="3.50.50.60">
    <property type="entry name" value="FAD/NAD(P)-binding domain"/>
    <property type="match status" value="1"/>
</dbReference>
<protein>
    <submittedName>
        <fullName evidence="2">Lycopene cyclase</fullName>
    </submittedName>
</protein>
<dbReference type="NCBIfam" id="TIGR01790">
    <property type="entry name" value="carotene-cycl"/>
    <property type="match status" value="1"/>
</dbReference>
<gene>
    <name evidence="2" type="primary">crtY</name>
    <name evidence="2" type="ORF">D3876_03085</name>
</gene>
<dbReference type="RefSeq" id="WP_119759625.1">
    <property type="nucleotide sequence ID" value="NZ_QYUM01000002.1"/>
</dbReference>
<dbReference type="GO" id="GO:0016705">
    <property type="term" value="F:oxidoreductase activity, acting on paired donors, with incorporation or reduction of molecular oxygen"/>
    <property type="evidence" value="ECO:0007669"/>
    <property type="project" value="InterPro"/>
</dbReference>
<dbReference type="SUPFAM" id="SSF51905">
    <property type="entry name" value="FAD/NAD(P)-binding domain"/>
    <property type="match status" value="1"/>
</dbReference>
<proteinExistence type="inferred from homology"/>
<evidence type="ECO:0000256" key="1">
    <source>
        <dbReference type="ARBA" id="ARBA00006599"/>
    </source>
</evidence>
<dbReference type="GO" id="GO:0016117">
    <property type="term" value="P:carotenoid biosynthetic process"/>
    <property type="evidence" value="ECO:0007669"/>
    <property type="project" value="InterPro"/>
</dbReference>
<dbReference type="InterPro" id="IPR008461">
    <property type="entry name" value="CrtY"/>
</dbReference>
<evidence type="ECO:0000313" key="2">
    <source>
        <dbReference type="EMBL" id="RJF93347.1"/>
    </source>
</evidence>
<accession>A0A418WQ12</accession>
<dbReference type="Proteomes" id="UP000286100">
    <property type="component" value="Unassembled WGS sequence"/>
</dbReference>
<dbReference type="InterPro" id="IPR036188">
    <property type="entry name" value="FAD/NAD-bd_sf"/>
</dbReference>
<dbReference type="OrthoDB" id="5793379at2"/>
<comment type="similarity">
    <text evidence="1">Belongs to the lycopene cyclase family.</text>
</comment>
<dbReference type="AlphaFoldDB" id="A0A418WQ12"/>
<dbReference type="Pfam" id="PF05834">
    <property type="entry name" value="Lycopene_cycl"/>
    <property type="match status" value="1"/>
</dbReference>
<organism evidence="2 3">
    <name type="scientific">Sphingomonas cavernae</name>
    <dbReference type="NCBI Taxonomy" id="2320861"/>
    <lineage>
        <taxon>Bacteria</taxon>
        <taxon>Pseudomonadati</taxon>
        <taxon>Pseudomonadota</taxon>
        <taxon>Alphaproteobacteria</taxon>
        <taxon>Sphingomonadales</taxon>
        <taxon>Sphingomonadaceae</taxon>
        <taxon>Sphingomonas</taxon>
    </lineage>
</organism>
<dbReference type="InterPro" id="IPR010108">
    <property type="entry name" value="Lycopene_cyclase_b/e"/>
</dbReference>
<comment type="caution">
    <text evidence="2">The sequence shown here is derived from an EMBL/GenBank/DDBJ whole genome shotgun (WGS) entry which is preliminary data.</text>
</comment>
<dbReference type="GO" id="GO:0045436">
    <property type="term" value="F:lycopene beta cyclase activity"/>
    <property type="evidence" value="ECO:0007669"/>
    <property type="project" value="InterPro"/>
</dbReference>
<name>A0A418WQ12_9SPHN</name>
<dbReference type="EMBL" id="QYUM01000002">
    <property type="protein sequence ID" value="RJF93347.1"/>
    <property type="molecule type" value="Genomic_DNA"/>
</dbReference>
<reference evidence="2 3" key="1">
    <citation type="submission" date="2018-09" db="EMBL/GenBank/DDBJ databases">
        <authorList>
            <person name="Zhu H."/>
        </authorList>
    </citation>
    <scope>NUCLEOTIDE SEQUENCE [LARGE SCALE GENOMIC DNA]</scope>
    <source>
        <strain evidence="2 3">K2R01-6</strain>
    </source>
</reference>
<evidence type="ECO:0000313" key="3">
    <source>
        <dbReference type="Proteomes" id="UP000286100"/>
    </source>
</evidence>
<keyword evidence="3" id="KW-1185">Reference proteome</keyword>